<gene>
    <name evidence="2" type="ORF">BAUCODRAFT_332622</name>
</gene>
<feature type="region of interest" description="Disordered" evidence="1">
    <location>
        <begin position="252"/>
        <end position="272"/>
    </location>
</feature>
<organism evidence="2 3">
    <name type="scientific">Baudoinia panamericana (strain UAMH 10762)</name>
    <name type="common">Angels' share fungus</name>
    <name type="synonym">Baudoinia compniacensis (strain UAMH 10762)</name>
    <dbReference type="NCBI Taxonomy" id="717646"/>
    <lineage>
        <taxon>Eukaryota</taxon>
        <taxon>Fungi</taxon>
        <taxon>Dikarya</taxon>
        <taxon>Ascomycota</taxon>
        <taxon>Pezizomycotina</taxon>
        <taxon>Dothideomycetes</taxon>
        <taxon>Dothideomycetidae</taxon>
        <taxon>Mycosphaerellales</taxon>
        <taxon>Teratosphaeriaceae</taxon>
        <taxon>Baudoinia</taxon>
    </lineage>
</organism>
<dbReference type="HOGENOM" id="CLU_906104_0_0_1"/>
<dbReference type="Proteomes" id="UP000011761">
    <property type="component" value="Unassembled WGS sequence"/>
</dbReference>
<dbReference type="AlphaFoldDB" id="M2LAY1"/>
<evidence type="ECO:0000313" key="3">
    <source>
        <dbReference type="Proteomes" id="UP000011761"/>
    </source>
</evidence>
<evidence type="ECO:0000313" key="2">
    <source>
        <dbReference type="EMBL" id="EMC90972.1"/>
    </source>
</evidence>
<sequence length="307" mass="34579">MLSCRRSSICRRCQCRLPTSRLRASSNTGSKTARKTITSSITLNGRRRSPFKDSEIRCSRIRTFLHRTMHMPRQSYLSLRPRPVLAACPPPLRTIAGSPIQSQLSVPREPFLSSCPPLPRRTMGKLSRARLSAPSTKRASVVCQPPLRRPMDRASHTRLSAPHKAVVAPCPPPLRRTVDRLTRIHLFATHEPVIAACPLLLRRTIGRLPSLIHLSACCKWVTVTCPPPLRTTMDRLLLARLTALTKPVSALRPVASPPSLHSQTNNRPPPRQRVCRARGLRDLRPSLLQHPRSLLAGREKRRRCLHR</sequence>
<reference evidence="2 3" key="1">
    <citation type="journal article" date="2012" name="PLoS Pathog.">
        <title>Diverse lifestyles and strategies of plant pathogenesis encoded in the genomes of eighteen Dothideomycetes fungi.</title>
        <authorList>
            <person name="Ohm R.A."/>
            <person name="Feau N."/>
            <person name="Henrissat B."/>
            <person name="Schoch C.L."/>
            <person name="Horwitz B.A."/>
            <person name="Barry K.W."/>
            <person name="Condon B.J."/>
            <person name="Copeland A.C."/>
            <person name="Dhillon B."/>
            <person name="Glaser F."/>
            <person name="Hesse C.N."/>
            <person name="Kosti I."/>
            <person name="LaButti K."/>
            <person name="Lindquist E.A."/>
            <person name="Lucas S."/>
            <person name="Salamov A.A."/>
            <person name="Bradshaw R.E."/>
            <person name="Ciuffetti L."/>
            <person name="Hamelin R.C."/>
            <person name="Kema G.H.J."/>
            <person name="Lawrence C."/>
            <person name="Scott J.A."/>
            <person name="Spatafora J.W."/>
            <person name="Turgeon B.G."/>
            <person name="de Wit P.J.G.M."/>
            <person name="Zhong S."/>
            <person name="Goodwin S.B."/>
            <person name="Grigoriev I.V."/>
        </authorList>
    </citation>
    <scope>NUCLEOTIDE SEQUENCE [LARGE SCALE GENOMIC DNA]</scope>
    <source>
        <strain evidence="2 3">UAMH 10762</strain>
    </source>
</reference>
<proteinExistence type="predicted"/>
<dbReference type="RefSeq" id="XP_007681895.1">
    <property type="nucleotide sequence ID" value="XM_007683705.1"/>
</dbReference>
<protein>
    <submittedName>
        <fullName evidence="2">Uncharacterized protein</fullName>
    </submittedName>
</protein>
<accession>M2LAY1</accession>
<evidence type="ECO:0000256" key="1">
    <source>
        <dbReference type="SAM" id="MobiDB-lite"/>
    </source>
</evidence>
<name>M2LAY1_BAUPA</name>
<dbReference type="KEGG" id="bcom:BAUCODRAFT_332622"/>
<keyword evidence="3" id="KW-1185">Reference proteome</keyword>
<dbReference type="GeneID" id="19112041"/>
<dbReference type="EMBL" id="KB445565">
    <property type="protein sequence ID" value="EMC90972.1"/>
    <property type="molecule type" value="Genomic_DNA"/>
</dbReference>